<keyword evidence="5" id="KW-1185">Reference proteome</keyword>
<dbReference type="Gene3D" id="3.30.70.100">
    <property type="match status" value="1"/>
</dbReference>
<dbReference type="SMART" id="SM00886">
    <property type="entry name" value="Dabb"/>
    <property type="match status" value="1"/>
</dbReference>
<dbReference type="OrthoDB" id="9816070at2"/>
<dbReference type="InterPro" id="IPR044662">
    <property type="entry name" value="HS1/DABB1-like"/>
</dbReference>
<evidence type="ECO:0000256" key="1">
    <source>
        <dbReference type="ARBA" id="ARBA00011738"/>
    </source>
</evidence>
<dbReference type="SUPFAM" id="SSF54909">
    <property type="entry name" value="Dimeric alpha+beta barrel"/>
    <property type="match status" value="1"/>
</dbReference>
<dbReference type="RefSeq" id="WP_147030568.1">
    <property type="nucleotide sequence ID" value="NZ_CP042436.1"/>
</dbReference>
<organism evidence="4 5">
    <name type="scientific">Mucilaginibacter ginsenosidivorans</name>
    <dbReference type="NCBI Taxonomy" id="398053"/>
    <lineage>
        <taxon>Bacteria</taxon>
        <taxon>Pseudomonadati</taxon>
        <taxon>Bacteroidota</taxon>
        <taxon>Sphingobacteriia</taxon>
        <taxon>Sphingobacteriales</taxon>
        <taxon>Sphingobacteriaceae</taxon>
        <taxon>Mucilaginibacter</taxon>
    </lineage>
</organism>
<comment type="subunit">
    <text evidence="1">Homodimer.</text>
</comment>
<feature type="chain" id="PRO_5022853335" evidence="2">
    <location>
        <begin position="21"/>
        <end position="125"/>
    </location>
</feature>
<feature type="domain" description="Stress-response A/B barrel" evidence="3">
    <location>
        <begin position="27"/>
        <end position="121"/>
    </location>
</feature>
<dbReference type="PROSITE" id="PS51502">
    <property type="entry name" value="S_R_A_B_BARREL"/>
    <property type="match status" value="1"/>
</dbReference>
<feature type="signal peptide" evidence="2">
    <location>
        <begin position="1"/>
        <end position="20"/>
    </location>
</feature>
<dbReference type="Proteomes" id="UP000321479">
    <property type="component" value="Chromosome"/>
</dbReference>
<dbReference type="PANTHER" id="PTHR33178">
    <property type="match status" value="1"/>
</dbReference>
<dbReference type="Pfam" id="PF07876">
    <property type="entry name" value="Dabb"/>
    <property type="match status" value="1"/>
</dbReference>
<gene>
    <name evidence="4" type="ORF">FRZ54_05105</name>
</gene>
<dbReference type="EMBL" id="CP042436">
    <property type="protein sequence ID" value="QEC61991.1"/>
    <property type="molecule type" value="Genomic_DNA"/>
</dbReference>
<accession>A0A5B8UUJ1</accession>
<evidence type="ECO:0000256" key="2">
    <source>
        <dbReference type="SAM" id="SignalP"/>
    </source>
</evidence>
<name>A0A5B8UUJ1_9SPHI</name>
<dbReference type="InterPro" id="IPR011008">
    <property type="entry name" value="Dimeric_a/b-barrel"/>
</dbReference>
<dbReference type="AlphaFoldDB" id="A0A5B8UUJ1"/>
<dbReference type="PANTHER" id="PTHR33178:SF10">
    <property type="entry name" value="STRESS-RESPONSE A_B BARREL DOMAIN-CONTAINING PROTEIN"/>
    <property type="match status" value="1"/>
</dbReference>
<evidence type="ECO:0000313" key="5">
    <source>
        <dbReference type="Proteomes" id="UP000321479"/>
    </source>
</evidence>
<dbReference type="KEGG" id="mgin:FRZ54_05105"/>
<evidence type="ECO:0000313" key="4">
    <source>
        <dbReference type="EMBL" id="QEC61991.1"/>
    </source>
</evidence>
<protein>
    <submittedName>
        <fullName evidence="4">Dabb family protein</fullName>
    </submittedName>
</protein>
<proteinExistence type="predicted"/>
<dbReference type="InterPro" id="IPR013097">
    <property type="entry name" value="Dabb"/>
</dbReference>
<reference evidence="4 5" key="1">
    <citation type="journal article" date="2017" name="Curr. Microbiol.">
        <title>Mucilaginibacter ginsenosidivorans sp. nov., Isolated from Soil of Ginseng Field.</title>
        <authorList>
            <person name="Kim M.M."/>
            <person name="Siddiqi M.Z."/>
            <person name="Im W.T."/>
        </authorList>
    </citation>
    <scope>NUCLEOTIDE SEQUENCE [LARGE SCALE GENOMIC DNA]</scope>
    <source>
        <strain evidence="4 5">Gsoil 3017</strain>
    </source>
</reference>
<keyword evidence="2" id="KW-0732">Signal</keyword>
<sequence>MKKIVGCMLLIAIISVNAKAQSVNKQLKHVVLFGWKAGADSAAISRVVTAFKALPKQINTIKSFEWGVNNSPEHLNQGLTHCFVLTFDSEKDRDAYLVNPAHKAFTQLLPDIMEKVTVVDYWVEK</sequence>
<evidence type="ECO:0000259" key="3">
    <source>
        <dbReference type="PROSITE" id="PS51502"/>
    </source>
</evidence>